<proteinExistence type="predicted"/>
<accession>A0A6C0IYF9</accession>
<sequence>MSSTVFTIGNKNVTLKYTRKMPRGEVERMKSFVTNNGDKLVKTPKFKILSEVDEGTKRVFKVDKSSF</sequence>
<name>A0A6C0IYF9_9ZZZZ</name>
<reference evidence="1" key="1">
    <citation type="journal article" date="2020" name="Nature">
        <title>Giant virus diversity and host interactions through global metagenomics.</title>
        <authorList>
            <person name="Schulz F."/>
            <person name="Roux S."/>
            <person name="Paez-Espino D."/>
            <person name="Jungbluth S."/>
            <person name="Walsh D.A."/>
            <person name="Denef V.J."/>
            <person name="McMahon K.D."/>
            <person name="Konstantinidis K.T."/>
            <person name="Eloe-Fadrosh E.A."/>
            <person name="Kyrpides N.C."/>
            <person name="Woyke T."/>
        </authorList>
    </citation>
    <scope>NUCLEOTIDE SEQUENCE</scope>
    <source>
        <strain evidence="1">GVMAG-M-3300025652-16</strain>
    </source>
</reference>
<organism evidence="1">
    <name type="scientific">viral metagenome</name>
    <dbReference type="NCBI Taxonomy" id="1070528"/>
    <lineage>
        <taxon>unclassified sequences</taxon>
        <taxon>metagenomes</taxon>
        <taxon>organismal metagenomes</taxon>
    </lineage>
</organism>
<protein>
    <submittedName>
        <fullName evidence="1">Uncharacterized protein</fullName>
    </submittedName>
</protein>
<dbReference type="EMBL" id="MN740292">
    <property type="protein sequence ID" value="QHT98378.1"/>
    <property type="molecule type" value="Genomic_DNA"/>
</dbReference>
<dbReference type="AlphaFoldDB" id="A0A6C0IYF9"/>
<evidence type="ECO:0000313" key="1">
    <source>
        <dbReference type="EMBL" id="QHT98378.1"/>
    </source>
</evidence>